<evidence type="ECO:0000313" key="1">
    <source>
        <dbReference type="EMBL" id="CAK0864327.1"/>
    </source>
</evidence>
<dbReference type="EMBL" id="CAUYUJ010016355">
    <property type="protein sequence ID" value="CAK0864327.1"/>
    <property type="molecule type" value="Genomic_DNA"/>
</dbReference>
<dbReference type="InterPro" id="IPR043502">
    <property type="entry name" value="DNA/RNA_pol_sf"/>
</dbReference>
<dbReference type="PANTHER" id="PTHR33050">
    <property type="entry name" value="REVERSE TRANSCRIPTASE DOMAIN-CONTAINING PROTEIN"/>
    <property type="match status" value="1"/>
</dbReference>
<accession>A0ABN9UW07</accession>
<evidence type="ECO:0008006" key="3">
    <source>
        <dbReference type="Google" id="ProtNLM"/>
    </source>
</evidence>
<proteinExistence type="predicted"/>
<dbReference type="SUPFAM" id="SSF56672">
    <property type="entry name" value="DNA/RNA polymerases"/>
    <property type="match status" value="1"/>
</dbReference>
<feature type="non-terminal residue" evidence="1">
    <location>
        <position position="893"/>
    </location>
</feature>
<comment type="caution">
    <text evidence="1">The sequence shown here is derived from an EMBL/GenBank/DDBJ whole genome shotgun (WGS) entry which is preliminary data.</text>
</comment>
<dbReference type="PANTHER" id="PTHR33050:SF7">
    <property type="entry name" value="RIBONUCLEASE H"/>
    <property type="match status" value="1"/>
</dbReference>
<protein>
    <recommendedName>
        <fullName evidence="3">Reverse transcriptase domain-containing protein</fullName>
    </recommendedName>
</protein>
<evidence type="ECO:0000313" key="2">
    <source>
        <dbReference type="Proteomes" id="UP001189429"/>
    </source>
</evidence>
<name>A0ABN9UW07_9DINO</name>
<dbReference type="InterPro" id="IPR052055">
    <property type="entry name" value="Hepadnavirus_pol/RT"/>
</dbReference>
<reference evidence="1" key="1">
    <citation type="submission" date="2023-10" db="EMBL/GenBank/DDBJ databases">
        <authorList>
            <person name="Chen Y."/>
            <person name="Shah S."/>
            <person name="Dougan E. K."/>
            <person name="Thang M."/>
            <person name="Chan C."/>
        </authorList>
    </citation>
    <scope>NUCLEOTIDE SEQUENCE [LARGE SCALE GENOMIC DNA]</scope>
</reference>
<sequence>MFRSTCSLKPEQWGVAEHETLLRIIELAGQYDQLDVTNLACMEAAARRVQTNEWAYHDKIRETDAGSTSRLSIEEATAFSGLSRAGDLMTVAPALLEHVKLQVEKDAAIMKNIRKAKEERELRRKDNKGNNKEKGRRILRRQAVASIADQAIYTLNDLAGGERGSSVSQPGEGRAPHGAVQRRVYAAAAAMGPPPALSPSGALQELRGCAVHEDVQSTAVPFDDMKASLPMGALETYMDEVLRNSPHEYRRLVKRFSAADPVQLSTGAGLGNLEVPDGARLYVGHVDIKDAFYHFELPERVRNLFALPAVPAWVAGLAEVGGVRVSPGTPVYPRLRVLPMGWSHALWVCQTLHRRIIQDIPGLEPTSFLHDRGPAPATTPACHTVYVDNFLALGTCRSTVERLVRQVDEALQSRGLPTHEVATCSLEEEVLGWEINGRLGFIRPRPERAWRMRLALDGLLETKKVSARDIEKVVGHCTFLALLSRTSLSIFRSVYTFVARHRDHGTVPLWESVRWELEAFRNVIPLIRRDLGAPWSSKVMASDASFWGYGVVSRDLPPDKVQQLGRVSERWRFSGKAQVRSREGVLGPDGELDIGDWVKKVEEDSQEREDALSDLPEVLKERGWAVLMSKKWEVPISNIVQGEARGLTAAVKHVCRSMKNFGRRHLLMLDSLTCVLALCKGRSSAVGVCAALRSVAAHGLATGAVFSGRWFPSEWNHADGPSRGLGHAGYGGASAGKVDAQSDHRAAGDSCGAASGSEVARADLPSAGLPSAGSATAEGVLAAERGDGRTCPRLLRSTATQLKAARRALRLPIAGRQRYLQARSVRTEAVRLRYSEFLEELDQWLGLSGLSRRPCPSGRLGAGAVGQFDQDLSDWMNEQYMEGYDHWRGSNMM</sequence>
<organism evidence="1 2">
    <name type="scientific">Prorocentrum cordatum</name>
    <dbReference type="NCBI Taxonomy" id="2364126"/>
    <lineage>
        <taxon>Eukaryota</taxon>
        <taxon>Sar</taxon>
        <taxon>Alveolata</taxon>
        <taxon>Dinophyceae</taxon>
        <taxon>Prorocentrales</taxon>
        <taxon>Prorocentraceae</taxon>
        <taxon>Prorocentrum</taxon>
    </lineage>
</organism>
<keyword evidence="2" id="KW-1185">Reference proteome</keyword>
<gene>
    <name evidence="1" type="ORF">PCOR1329_LOCUS52245</name>
</gene>
<dbReference type="Proteomes" id="UP001189429">
    <property type="component" value="Unassembled WGS sequence"/>
</dbReference>